<dbReference type="InterPro" id="IPR021935">
    <property type="entry name" value="SGSM1/2_RBD"/>
</dbReference>
<name>T1FGV4_HELRO</name>
<dbReference type="GO" id="GO:0005096">
    <property type="term" value="F:GTPase activator activity"/>
    <property type="evidence" value="ECO:0007669"/>
    <property type="project" value="UniProtKB-KW"/>
</dbReference>
<dbReference type="Pfam" id="PF12068">
    <property type="entry name" value="PH_RBD"/>
    <property type="match status" value="1"/>
</dbReference>
<gene>
    <name evidence="4" type="primary">20208053</name>
    <name evidence="3" type="ORF">HELRODRAFT_181302</name>
</gene>
<keyword evidence="1" id="KW-0343">GTPase activation</keyword>
<evidence type="ECO:0000256" key="1">
    <source>
        <dbReference type="ARBA" id="ARBA00022468"/>
    </source>
</evidence>
<reference evidence="3 5" key="2">
    <citation type="journal article" date="2013" name="Nature">
        <title>Insights into bilaterian evolution from three spiralian genomes.</title>
        <authorList>
            <person name="Simakov O."/>
            <person name="Marletaz F."/>
            <person name="Cho S.J."/>
            <person name="Edsinger-Gonzales E."/>
            <person name="Havlak P."/>
            <person name="Hellsten U."/>
            <person name="Kuo D.H."/>
            <person name="Larsson T."/>
            <person name="Lv J."/>
            <person name="Arendt D."/>
            <person name="Savage R."/>
            <person name="Osoegawa K."/>
            <person name="de Jong P."/>
            <person name="Grimwood J."/>
            <person name="Chapman J.A."/>
            <person name="Shapiro H."/>
            <person name="Aerts A."/>
            <person name="Otillar R.P."/>
            <person name="Terry A.Y."/>
            <person name="Boore J.L."/>
            <person name="Grigoriev I.V."/>
            <person name="Lindberg D.R."/>
            <person name="Seaver E.C."/>
            <person name="Weisblat D.A."/>
            <person name="Putnam N.H."/>
            <person name="Rokhsar D.S."/>
        </authorList>
    </citation>
    <scope>NUCLEOTIDE SEQUENCE</scope>
</reference>
<dbReference type="EnsemblMetazoa" id="HelroT181302">
    <property type="protein sequence ID" value="HelroP181302"/>
    <property type="gene ID" value="HelroG181302"/>
</dbReference>
<dbReference type="HOGENOM" id="CLU_2294685_0_0_1"/>
<dbReference type="Proteomes" id="UP000015101">
    <property type="component" value="Unassembled WGS sequence"/>
</dbReference>
<dbReference type="Gene3D" id="2.30.29.230">
    <property type="match status" value="1"/>
</dbReference>
<proteinExistence type="predicted"/>
<evidence type="ECO:0000313" key="5">
    <source>
        <dbReference type="Proteomes" id="UP000015101"/>
    </source>
</evidence>
<dbReference type="RefSeq" id="XP_009028781.1">
    <property type="nucleotide sequence ID" value="XM_009030533.1"/>
</dbReference>
<dbReference type="EMBL" id="KB097635">
    <property type="protein sequence ID" value="ESN93185.1"/>
    <property type="molecule type" value="Genomic_DNA"/>
</dbReference>
<dbReference type="CTD" id="20208053"/>
<keyword evidence="5" id="KW-1185">Reference proteome</keyword>
<evidence type="ECO:0000259" key="2">
    <source>
        <dbReference type="Pfam" id="PF12068"/>
    </source>
</evidence>
<dbReference type="AlphaFoldDB" id="T1FGV4"/>
<protein>
    <recommendedName>
        <fullName evidence="2">Small G protein signalling modulator 1/2 Rab-binding domain-containing protein</fullName>
    </recommendedName>
</protein>
<reference evidence="5" key="1">
    <citation type="submission" date="2012-12" db="EMBL/GenBank/DDBJ databases">
        <authorList>
            <person name="Hellsten U."/>
            <person name="Grimwood J."/>
            <person name="Chapman J.A."/>
            <person name="Shapiro H."/>
            <person name="Aerts A."/>
            <person name="Otillar R.P."/>
            <person name="Terry A.Y."/>
            <person name="Boore J.L."/>
            <person name="Simakov O."/>
            <person name="Marletaz F."/>
            <person name="Cho S.-J."/>
            <person name="Edsinger-Gonzales E."/>
            <person name="Havlak P."/>
            <person name="Kuo D.-H."/>
            <person name="Larsson T."/>
            <person name="Lv J."/>
            <person name="Arendt D."/>
            <person name="Savage R."/>
            <person name="Osoegawa K."/>
            <person name="de Jong P."/>
            <person name="Lindberg D.R."/>
            <person name="Seaver E.C."/>
            <person name="Weisblat D.A."/>
            <person name="Putnam N.H."/>
            <person name="Grigoriev I.V."/>
            <person name="Rokhsar D.S."/>
        </authorList>
    </citation>
    <scope>NUCLEOTIDE SEQUENCE</scope>
</reference>
<dbReference type="KEGG" id="hro:HELRODRAFT_181302"/>
<evidence type="ECO:0000313" key="4">
    <source>
        <dbReference type="EnsemblMetazoa" id="HelroP181302"/>
    </source>
</evidence>
<organism evidence="4 5">
    <name type="scientific">Helobdella robusta</name>
    <name type="common">Californian leech</name>
    <dbReference type="NCBI Taxonomy" id="6412"/>
    <lineage>
        <taxon>Eukaryota</taxon>
        <taxon>Metazoa</taxon>
        <taxon>Spiralia</taxon>
        <taxon>Lophotrochozoa</taxon>
        <taxon>Annelida</taxon>
        <taxon>Clitellata</taxon>
        <taxon>Hirudinea</taxon>
        <taxon>Rhynchobdellida</taxon>
        <taxon>Glossiphoniidae</taxon>
        <taxon>Helobdella</taxon>
    </lineage>
</organism>
<sequence length="101" mass="11421">MALQDEGKFVEWIPLQNDIKLKSELVNCSTNNKLIFKFDVEDLKCVKKLSYPPTPPQLVFILKSGTTCPALHFHDGGTSLIISKLENYLPLERTYAGHQDS</sequence>
<dbReference type="InParanoid" id="T1FGV4"/>
<accession>T1FGV4</accession>
<reference evidence="4" key="3">
    <citation type="submission" date="2015-06" db="UniProtKB">
        <authorList>
            <consortium name="EnsemblMetazoa"/>
        </authorList>
    </citation>
    <scope>IDENTIFICATION</scope>
</reference>
<evidence type="ECO:0000313" key="3">
    <source>
        <dbReference type="EMBL" id="ESN93185.1"/>
    </source>
</evidence>
<feature type="domain" description="Small G protein signalling modulator 1/2 Rab-binding" evidence="2">
    <location>
        <begin position="29"/>
        <end position="89"/>
    </location>
</feature>
<dbReference type="EMBL" id="AMQM01007531">
    <property type="status" value="NOT_ANNOTATED_CDS"/>
    <property type="molecule type" value="Genomic_DNA"/>
</dbReference>
<dbReference type="OrthoDB" id="10264062at2759"/>
<dbReference type="GeneID" id="20208053"/>